<evidence type="ECO:0000313" key="6">
    <source>
        <dbReference type="EMBL" id="GAA1162490.1"/>
    </source>
</evidence>
<dbReference type="PROSITE" id="PS51257">
    <property type="entry name" value="PROKAR_LIPOPROTEIN"/>
    <property type="match status" value="1"/>
</dbReference>
<dbReference type="InterPro" id="IPR050490">
    <property type="entry name" value="Bact_solute-bd_prot1"/>
</dbReference>
<evidence type="ECO:0000256" key="2">
    <source>
        <dbReference type="ARBA" id="ARBA00008520"/>
    </source>
</evidence>
<dbReference type="InterPro" id="IPR006059">
    <property type="entry name" value="SBP"/>
</dbReference>
<gene>
    <name evidence="6" type="ORF">GCM10009654_18950</name>
</gene>
<evidence type="ECO:0000256" key="1">
    <source>
        <dbReference type="ARBA" id="ARBA00004196"/>
    </source>
</evidence>
<comment type="subcellular location">
    <subcellularLocation>
        <location evidence="1">Cell envelope</location>
    </subcellularLocation>
</comment>
<protein>
    <submittedName>
        <fullName evidence="6">Extracellular solute-binding protein</fullName>
    </submittedName>
</protein>
<organism evidence="6 7">
    <name type="scientific">Streptomyces hebeiensis</name>
    <dbReference type="NCBI Taxonomy" id="229486"/>
    <lineage>
        <taxon>Bacteria</taxon>
        <taxon>Bacillati</taxon>
        <taxon>Actinomycetota</taxon>
        <taxon>Actinomycetes</taxon>
        <taxon>Kitasatosporales</taxon>
        <taxon>Streptomycetaceae</taxon>
        <taxon>Streptomyces</taxon>
    </lineage>
</organism>
<keyword evidence="3" id="KW-0813">Transport</keyword>
<dbReference type="Proteomes" id="UP001501371">
    <property type="component" value="Unassembled WGS sequence"/>
</dbReference>
<keyword evidence="7" id="KW-1185">Reference proteome</keyword>
<dbReference type="EMBL" id="BAAAKV010000013">
    <property type="protein sequence ID" value="GAA1162490.1"/>
    <property type="molecule type" value="Genomic_DNA"/>
</dbReference>
<feature type="signal peptide" evidence="5">
    <location>
        <begin position="1"/>
        <end position="24"/>
    </location>
</feature>
<sequence length="457" mass="48145">MVSRSRTRRIAGLLAPLATAGLLAGCVPGTDGTGPANTASGAVTTDPAKMGQVTLHVLDYFTGGVDDAWMKAVVEAFEKKHPNITVERTSLRWSDVMAALPLKLKSADAPDIVPANNGWQSMGTLVRGGLVLNLDSYAKAYGWKETFPRSIVNEHQFTADGKQMGTGSMFGAPVARASMIEVYYNRALLEKTGAKVPRTYGDFQVALGKAKAAGITPVALGNADQLGISAPLFSLMNAFGTQTGISDFIYSHHDVNIDRSGFPQAVSAFKQWSDKGYLDKDYAGTDAANAAQNFVNGEGLFHFNYSGSLPLKPGRSKDFGSFVLPREDGGDPVATASSASNLSIASKSKHPDAAAAFLNFAAGREAAELAVQKGTMPLLHPDVKAPADDPLFADDVAIAQDISAKGTAVPYLDWATPTLFDTMNTTMQSMLAGKSTPDAVVGAVDEDVAAFQKSLGR</sequence>
<dbReference type="Pfam" id="PF01547">
    <property type="entry name" value="SBP_bac_1"/>
    <property type="match status" value="1"/>
</dbReference>
<comment type="caution">
    <text evidence="6">The sequence shown here is derived from an EMBL/GenBank/DDBJ whole genome shotgun (WGS) entry which is preliminary data.</text>
</comment>
<name>A0ABN1UQ31_9ACTN</name>
<dbReference type="Gene3D" id="3.40.190.10">
    <property type="entry name" value="Periplasmic binding protein-like II"/>
    <property type="match status" value="2"/>
</dbReference>
<evidence type="ECO:0000256" key="3">
    <source>
        <dbReference type="ARBA" id="ARBA00022448"/>
    </source>
</evidence>
<feature type="chain" id="PRO_5047517301" evidence="5">
    <location>
        <begin position="25"/>
        <end position="457"/>
    </location>
</feature>
<keyword evidence="4 5" id="KW-0732">Signal</keyword>
<proteinExistence type="inferred from homology"/>
<dbReference type="PANTHER" id="PTHR43649:SF31">
    <property type="entry name" value="SN-GLYCEROL-3-PHOSPHATE-BINDING PERIPLASMIC PROTEIN UGPB"/>
    <property type="match status" value="1"/>
</dbReference>
<evidence type="ECO:0000256" key="4">
    <source>
        <dbReference type="ARBA" id="ARBA00022729"/>
    </source>
</evidence>
<comment type="similarity">
    <text evidence="2">Belongs to the bacterial solute-binding protein 1 family.</text>
</comment>
<accession>A0ABN1UQ31</accession>
<dbReference type="SUPFAM" id="SSF53850">
    <property type="entry name" value="Periplasmic binding protein-like II"/>
    <property type="match status" value="1"/>
</dbReference>
<evidence type="ECO:0000313" key="7">
    <source>
        <dbReference type="Proteomes" id="UP001501371"/>
    </source>
</evidence>
<evidence type="ECO:0000256" key="5">
    <source>
        <dbReference type="SAM" id="SignalP"/>
    </source>
</evidence>
<dbReference type="PANTHER" id="PTHR43649">
    <property type="entry name" value="ARABINOSE-BINDING PROTEIN-RELATED"/>
    <property type="match status" value="1"/>
</dbReference>
<reference evidence="6 7" key="1">
    <citation type="journal article" date="2019" name="Int. J. Syst. Evol. Microbiol.">
        <title>The Global Catalogue of Microorganisms (GCM) 10K type strain sequencing project: providing services to taxonomists for standard genome sequencing and annotation.</title>
        <authorList>
            <consortium name="The Broad Institute Genomics Platform"/>
            <consortium name="The Broad Institute Genome Sequencing Center for Infectious Disease"/>
            <person name="Wu L."/>
            <person name="Ma J."/>
        </authorList>
    </citation>
    <scope>NUCLEOTIDE SEQUENCE [LARGE SCALE GENOMIC DNA]</scope>
    <source>
        <strain evidence="6 7">JCM 12696</strain>
    </source>
</reference>